<evidence type="ECO:0000256" key="9">
    <source>
        <dbReference type="SAM" id="SignalP"/>
    </source>
</evidence>
<organism evidence="11 12">
    <name type="scientific">Electrophorus electricus</name>
    <name type="common">Electric eel</name>
    <name type="synonym">Gymnotus electricus</name>
    <dbReference type="NCBI Taxonomy" id="8005"/>
    <lineage>
        <taxon>Eukaryota</taxon>
        <taxon>Metazoa</taxon>
        <taxon>Chordata</taxon>
        <taxon>Craniata</taxon>
        <taxon>Vertebrata</taxon>
        <taxon>Euteleostomi</taxon>
        <taxon>Actinopterygii</taxon>
        <taxon>Neopterygii</taxon>
        <taxon>Teleostei</taxon>
        <taxon>Ostariophysi</taxon>
        <taxon>Gymnotiformes</taxon>
        <taxon>Gymnotoidei</taxon>
        <taxon>Gymnotidae</taxon>
        <taxon>Electrophorus</taxon>
    </lineage>
</organism>
<evidence type="ECO:0000256" key="6">
    <source>
        <dbReference type="ARBA" id="ARBA00023157"/>
    </source>
</evidence>
<dbReference type="SUPFAM" id="SSF48726">
    <property type="entry name" value="Immunoglobulin"/>
    <property type="match status" value="2"/>
</dbReference>
<dbReference type="GeneTree" id="ENSGT01030000234530"/>
<accession>A0A4W4H190</accession>
<protein>
    <recommendedName>
        <fullName evidence="10">Ig-like domain-containing protein</fullName>
    </recommendedName>
</protein>
<gene>
    <name evidence="11" type="primary">LOC113581804</name>
</gene>
<dbReference type="GO" id="GO:0005886">
    <property type="term" value="C:plasma membrane"/>
    <property type="evidence" value="ECO:0007669"/>
    <property type="project" value="UniProtKB-SubCell"/>
</dbReference>
<keyword evidence="12" id="KW-1185">Reference proteome</keyword>
<dbReference type="PROSITE" id="PS50835">
    <property type="entry name" value="IG_LIKE"/>
    <property type="match status" value="2"/>
</dbReference>
<dbReference type="OMA" id="YYCAVTF"/>
<evidence type="ECO:0000313" key="12">
    <source>
        <dbReference type="Proteomes" id="UP000314983"/>
    </source>
</evidence>
<keyword evidence="4" id="KW-0391">Immunity</keyword>
<name>A0A4W4H190_ELEEL</name>
<keyword evidence="6" id="KW-1015">Disulfide bond</keyword>
<reference evidence="11" key="5">
    <citation type="submission" date="2025-09" db="UniProtKB">
        <authorList>
            <consortium name="Ensembl"/>
        </authorList>
    </citation>
    <scope>IDENTIFICATION</scope>
</reference>
<evidence type="ECO:0000256" key="3">
    <source>
        <dbReference type="ARBA" id="ARBA00022729"/>
    </source>
</evidence>
<keyword evidence="8" id="KW-1133">Transmembrane helix</keyword>
<dbReference type="PANTHER" id="PTHR19433">
    <property type="entry name" value="T-CELL RECEPTOR ALPHA CHAIN V REGION-RELATED"/>
    <property type="match status" value="1"/>
</dbReference>
<feature type="signal peptide" evidence="9">
    <location>
        <begin position="1"/>
        <end position="18"/>
    </location>
</feature>
<dbReference type="Gene3D" id="2.60.40.10">
    <property type="entry name" value="Immunoglobulins"/>
    <property type="match status" value="2"/>
</dbReference>
<proteinExistence type="predicted"/>
<feature type="chain" id="PRO_5021341111" description="Ig-like domain-containing protein" evidence="9">
    <location>
        <begin position="19"/>
        <end position="278"/>
    </location>
</feature>
<dbReference type="SMART" id="SM00409">
    <property type="entry name" value="IG"/>
    <property type="match status" value="2"/>
</dbReference>
<dbReference type="GO" id="GO:0002376">
    <property type="term" value="P:immune system process"/>
    <property type="evidence" value="ECO:0007669"/>
    <property type="project" value="UniProtKB-KW"/>
</dbReference>
<evidence type="ECO:0000256" key="2">
    <source>
        <dbReference type="ARBA" id="ARBA00022475"/>
    </source>
</evidence>
<feature type="transmembrane region" description="Helical" evidence="8">
    <location>
        <begin position="251"/>
        <end position="277"/>
    </location>
</feature>
<dbReference type="InterPro" id="IPR013106">
    <property type="entry name" value="Ig_V-set"/>
</dbReference>
<feature type="domain" description="Ig-like" evidence="10">
    <location>
        <begin position="135"/>
        <end position="226"/>
    </location>
</feature>
<dbReference type="GO" id="GO:0009617">
    <property type="term" value="P:response to bacterium"/>
    <property type="evidence" value="ECO:0007669"/>
    <property type="project" value="TreeGrafter"/>
</dbReference>
<keyword evidence="8" id="KW-0812">Transmembrane</keyword>
<keyword evidence="2" id="KW-1003">Cell membrane</keyword>
<dbReference type="Ensembl" id="ENSEEET00000042947.2">
    <property type="protein sequence ID" value="ENSEEEP00000042461.1"/>
    <property type="gene ID" value="ENSEEEG00000020048.2"/>
</dbReference>
<dbReference type="InterPro" id="IPR013783">
    <property type="entry name" value="Ig-like_fold"/>
</dbReference>
<dbReference type="InterPro" id="IPR036179">
    <property type="entry name" value="Ig-like_dom_sf"/>
</dbReference>
<evidence type="ECO:0000256" key="5">
    <source>
        <dbReference type="ARBA" id="ARBA00023136"/>
    </source>
</evidence>
<evidence type="ECO:0000313" key="11">
    <source>
        <dbReference type="Ensembl" id="ENSEEEP00000042461.1"/>
    </source>
</evidence>
<comment type="subcellular location">
    <subcellularLocation>
        <location evidence="1">Cell membrane</location>
    </subcellularLocation>
</comment>
<keyword evidence="7" id="KW-0325">Glycoprotein</keyword>
<evidence type="ECO:0000256" key="8">
    <source>
        <dbReference type="SAM" id="Phobius"/>
    </source>
</evidence>
<keyword evidence="5 8" id="KW-0472">Membrane</keyword>
<dbReference type="AlphaFoldDB" id="A0A4W4H190"/>
<evidence type="ECO:0000256" key="7">
    <source>
        <dbReference type="ARBA" id="ARBA00023180"/>
    </source>
</evidence>
<evidence type="ECO:0000256" key="1">
    <source>
        <dbReference type="ARBA" id="ARBA00004236"/>
    </source>
</evidence>
<reference evidence="11" key="4">
    <citation type="submission" date="2025-08" db="UniProtKB">
        <authorList>
            <consortium name="Ensembl"/>
        </authorList>
    </citation>
    <scope>IDENTIFICATION</scope>
</reference>
<dbReference type="STRING" id="8005.ENSEEEP00000042461"/>
<dbReference type="InterPro" id="IPR003599">
    <property type="entry name" value="Ig_sub"/>
</dbReference>
<keyword evidence="3 9" id="KW-0732">Signal</keyword>
<dbReference type="PANTHER" id="PTHR19433:SF133">
    <property type="entry name" value="IMMUNE-TYPE RECEPTOR 5 PRECURSOR-RELATED"/>
    <property type="match status" value="1"/>
</dbReference>
<dbReference type="Pfam" id="PF07686">
    <property type="entry name" value="V-set"/>
    <property type="match status" value="2"/>
</dbReference>
<reference evidence="12" key="1">
    <citation type="journal article" date="2014" name="Science">
        <title>Nonhuman genetics. Genomic basis for the convergent evolution of electric organs.</title>
        <authorList>
            <person name="Gallant J.R."/>
            <person name="Traeger L.L."/>
            <person name="Volkening J.D."/>
            <person name="Moffett H."/>
            <person name="Chen P.H."/>
            <person name="Novina C.D."/>
            <person name="Phillips G.N.Jr."/>
            <person name="Anand R."/>
            <person name="Wells G.B."/>
            <person name="Pinch M."/>
            <person name="Guth R."/>
            <person name="Unguez G.A."/>
            <person name="Albert J.S."/>
            <person name="Zakon H.H."/>
            <person name="Samanta M.P."/>
            <person name="Sussman M.R."/>
        </authorList>
    </citation>
    <scope>NUCLEOTIDE SEQUENCE [LARGE SCALE GENOMIC DNA]</scope>
</reference>
<dbReference type="InterPro" id="IPR007110">
    <property type="entry name" value="Ig-like_dom"/>
</dbReference>
<sequence length="278" mass="31163">MIAYFFLMLYLFVCHTHCEDVLLQESLRTVEVGDSVILTCKCLKQRRTSIVWIKHIFGERPLVIATSYQDQPGIFHNAFDKTDRFNLTIGHNSFNLGISKTDLSDVATYYCAVTFLYDITFGQGTLLLVKASKSPTLLQQLVLNPVNQEDSVTLQCTVLTESCAEEHSVYWFRHGSGESHPGIIYTHGDSSDQCKKSSESGSPQSCVYELSKNLSHSDAGTYYCAVAACGEIFFGNGTKLDFKDGYNQMKLLVILAIVRSTVVLLTFIIFLLCYLLLH</sequence>
<dbReference type="SMART" id="SM00406">
    <property type="entry name" value="IGv"/>
    <property type="match status" value="2"/>
</dbReference>
<dbReference type="Proteomes" id="UP000314983">
    <property type="component" value="Chromosome 19"/>
</dbReference>
<feature type="domain" description="Ig-like" evidence="10">
    <location>
        <begin position="19"/>
        <end position="114"/>
    </location>
</feature>
<dbReference type="InterPro" id="IPR052051">
    <property type="entry name" value="TCR_complex_component"/>
</dbReference>
<reference evidence="12" key="2">
    <citation type="journal article" date="2017" name="Sci. Adv.">
        <title>A tail of two voltages: Proteomic comparison of the three electric organs of the electric eel.</title>
        <authorList>
            <person name="Traeger L.L."/>
            <person name="Sabat G."/>
            <person name="Barrett-Wilt G.A."/>
            <person name="Wells G.B."/>
            <person name="Sussman M.R."/>
        </authorList>
    </citation>
    <scope>NUCLEOTIDE SEQUENCE [LARGE SCALE GENOMIC DNA]</scope>
</reference>
<reference evidence="11" key="3">
    <citation type="submission" date="2020-05" db="EMBL/GenBank/DDBJ databases">
        <title>Electrophorus electricus (electric eel) genome, fEleEle1, primary haplotype.</title>
        <authorList>
            <person name="Myers G."/>
            <person name="Meyer A."/>
            <person name="Fedrigo O."/>
            <person name="Formenti G."/>
            <person name="Rhie A."/>
            <person name="Tracey A."/>
            <person name="Sims Y."/>
            <person name="Jarvis E.D."/>
        </authorList>
    </citation>
    <scope>NUCLEOTIDE SEQUENCE [LARGE SCALE GENOMIC DNA]</scope>
</reference>
<evidence type="ECO:0000256" key="4">
    <source>
        <dbReference type="ARBA" id="ARBA00022859"/>
    </source>
</evidence>
<evidence type="ECO:0000259" key="10">
    <source>
        <dbReference type="PROSITE" id="PS50835"/>
    </source>
</evidence>